<feature type="domain" description="Cadherin" evidence="14">
    <location>
        <begin position="1825"/>
        <end position="1925"/>
    </location>
</feature>
<evidence type="ECO:0000256" key="4">
    <source>
        <dbReference type="ARBA" id="ARBA00022729"/>
    </source>
</evidence>
<feature type="domain" description="Cadherin" evidence="14">
    <location>
        <begin position="275"/>
        <end position="378"/>
    </location>
</feature>
<feature type="domain" description="Cadherin" evidence="14">
    <location>
        <begin position="977"/>
        <end position="1086"/>
    </location>
</feature>
<dbReference type="PROSITE" id="PS00232">
    <property type="entry name" value="CADHERIN_1"/>
    <property type="match status" value="16"/>
</dbReference>
<keyword evidence="6 11" id="KW-0106">Calcium</keyword>
<keyword evidence="9 13" id="KW-0472">Membrane</keyword>
<feature type="domain" description="Cadherin" evidence="14">
    <location>
        <begin position="1597"/>
        <end position="1700"/>
    </location>
</feature>
<dbReference type="InterPro" id="IPR032455">
    <property type="entry name" value="Cadherin_C"/>
</dbReference>
<dbReference type="InterPro" id="IPR020894">
    <property type="entry name" value="Cadherin_CS"/>
</dbReference>
<feature type="domain" description="Cadherin" evidence="14">
    <location>
        <begin position="1284"/>
        <end position="1382"/>
    </location>
</feature>
<dbReference type="FunFam" id="2.60.40.60:FF:000046">
    <property type="entry name" value="Protocadherin beta 5"/>
    <property type="match status" value="4"/>
</dbReference>
<evidence type="ECO:0000313" key="16">
    <source>
        <dbReference type="Proteomes" id="UP000664991"/>
    </source>
</evidence>
<feature type="domain" description="Cadherin" evidence="14">
    <location>
        <begin position="61"/>
        <end position="169"/>
    </location>
</feature>
<feature type="domain" description="Cadherin" evidence="14">
    <location>
        <begin position="682"/>
        <end position="767"/>
    </location>
</feature>
<dbReference type="FunFam" id="2.60.40.60:FF:000006">
    <property type="entry name" value="Protocadherin alpha 2"/>
    <property type="match status" value="1"/>
</dbReference>
<feature type="domain" description="Cadherin" evidence="14">
    <location>
        <begin position="2463"/>
        <end position="2563"/>
    </location>
</feature>
<feature type="transmembrane region" description="Helical" evidence="13">
    <location>
        <begin position="616"/>
        <end position="639"/>
    </location>
</feature>
<keyword evidence="8 13" id="KW-1133">Transmembrane helix</keyword>
<dbReference type="GO" id="GO:0005886">
    <property type="term" value="C:plasma membrane"/>
    <property type="evidence" value="ECO:0007669"/>
    <property type="project" value="UniProtKB-SubCell"/>
</dbReference>
<dbReference type="Proteomes" id="UP000664991">
    <property type="component" value="Unassembled WGS sequence"/>
</dbReference>
<comment type="caution">
    <text evidence="15">The sequence shown here is derived from an EMBL/GenBank/DDBJ whole genome shotgun (WGS) entry which is preliminary data.</text>
</comment>
<comment type="subcellular location">
    <subcellularLocation>
        <location evidence="1">Cell membrane</location>
        <topology evidence="1">Single-pass type I membrane protein</topology>
    </subcellularLocation>
</comment>
<keyword evidence="3 13" id="KW-0812">Transmembrane</keyword>
<name>A0A836D3D2_SHEEP</name>
<dbReference type="Pfam" id="PF16492">
    <property type="entry name" value="Cadherin_C_2"/>
    <property type="match status" value="3"/>
</dbReference>
<evidence type="ECO:0000256" key="2">
    <source>
        <dbReference type="ARBA" id="ARBA00022475"/>
    </source>
</evidence>
<evidence type="ECO:0000313" key="15">
    <source>
        <dbReference type="EMBL" id="KAG5209318.1"/>
    </source>
</evidence>
<feature type="domain" description="Cadherin" evidence="14">
    <location>
        <begin position="1383"/>
        <end position="1491"/>
    </location>
</feature>
<feature type="domain" description="Cadherin" evidence="14">
    <location>
        <begin position="768"/>
        <end position="872"/>
    </location>
</feature>
<evidence type="ECO:0000256" key="8">
    <source>
        <dbReference type="ARBA" id="ARBA00022989"/>
    </source>
</evidence>
<dbReference type="PROSITE" id="PS50268">
    <property type="entry name" value="CADHERIN_2"/>
    <property type="match status" value="21"/>
</dbReference>
<dbReference type="PANTHER" id="PTHR24028">
    <property type="entry name" value="CADHERIN-87A"/>
    <property type="match status" value="1"/>
</dbReference>
<feature type="domain" description="Cadherin" evidence="14">
    <location>
        <begin position="503"/>
        <end position="603"/>
    </location>
</feature>
<keyword evidence="7" id="KW-0130">Cell adhesion</keyword>
<keyword evidence="10" id="KW-0325">Glycoprotein</keyword>
<keyword evidence="5" id="KW-0677">Repeat</keyword>
<gene>
    <name evidence="15" type="ORF">JEQ12_016883</name>
</gene>
<dbReference type="InterPro" id="IPR050174">
    <property type="entry name" value="Protocadherin/Cadherin-CA"/>
</dbReference>
<keyword evidence="2" id="KW-1003">Cell membrane</keyword>
<dbReference type="InterPro" id="IPR015919">
    <property type="entry name" value="Cadherin-like_sf"/>
</dbReference>
<feature type="region of interest" description="Disordered" evidence="12">
    <location>
        <begin position="2664"/>
        <end position="2686"/>
    </location>
</feature>
<feature type="domain" description="Cadherin" evidence="14">
    <location>
        <begin position="170"/>
        <end position="274"/>
    </location>
</feature>
<dbReference type="FunFam" id="2.60.40.60:FF:000018">
    <property type="entry name" value="Protocadherin gamma c3"/>
    <property type="match status" value="2"/>
</dbReference>
<proteinExistence type="predicted"/>
<evidence type="ECO:0000256" key="7">
    <source>
        <dbReference type="ARBA" id="ARBA00022889"/>
    </source>
</evidence>
<feature type="compositionally biased region" description="Polar residues" evidence="12">
    <location>
        <begin position="2673"/>
        <end position="2686"/>
    </location>
</feature>
<dbReference type="CDD" id="cd11304">
    <property type="entry name" value="Cadherin_repeat"/>
    <property type="match status" value="19"/>
</dbReference>
<dbReference type="FunFam" id="2.60.40.60:FF:000002">
    <property type="entry name" value="Protocadherin alpha 2"/>
    <property type="match status" value="4"/>
</dbReference>
<dbReference type="InterPro" id="IPR002126">
    <property type="entry name" value="Cadherin-like_dom"/>
</dbReference>
<evidence type="ECO:0000256" key="3">
    <source>
        <dbReference type="ARBA" id="ARBA00022692"/>
    </source>
</evidence>
<dbReference type="Pfam" id="PF00028">
    <property type="entry name" value="Cadherin"/>
    <property type="match status" value="19"/>
</dbReference>
<dbReference type="PANTHER" id="PTHR24028:SF71">
    <property type="entry name" value="PROTOCADHERIN BETA-16"/>
    <property type="match status" value="1"/>
</dbReference>
<feature type="domain" description="Cadherin" evidence="14">
    <location>
        <begin position="1492"/>
        <end position="1596"/>
    </location>
</feature>
<evidence type="ECO:0000256" key="11">
    <source>
        <dbReference type="PROSITE-ProRule" id="PRU00043"/>
    </source>
</evidence>
<keyword evidence="4" id="KW-0732">Signal</keyword>
<organism evidence="15 16">
    <name type="scientific">Ovis aries</name>
    <name type="common">Sheep</name>
    <dbReference type="NCBI Taxonomy" id="9940"/>
    <lineage>
        <taxon>Eukaryota</taxon>
        <taxon>Metazoa</taxon>
        <taxon>Chordata</taxon>
        <taxon>Craniata</taxon>
        <taxon>Vertebrata</taxon>
        <taxon>Euteleostomi</taxon>
        <taxon>Mammalia</taxon>
        <taxon>Eutheria</taxon>
        <taxon>Laurasiatheria</taxon>
        <taxon>Artiodactyla</taxon>
        <taxon>Ruminantia</taxon>
        <taxon>Pecora</taxon>
        <taxon>Bovidae</taxon>
        <taxon>Caprinae</taxon>
        <taxon>Ovis</taxon>
    </lineage>
</organism>
<evidence type="ECO:0000256" key="13">
    <source>
        <dbReference type="SAM" id="Phobius"/>
    </source>
</evidence>
<dbReference type="FunFam" id="2.60.40.60:FF:000007">
    <property type="entry name" value="Protocadherin alpha 2"/>
    <property type="match status" value="2"/>
</dbReference>
<dbReference type="PRINTS" id="PR00205">
    <property type="entry name" value="CADHERIN"/>
</dbReference>
<feature type="domain" description="Cadherin" evidence="14">
    <location>
        <begin position="873"/>
        <end position="976"/>
    </location>
</feature>
<evidence type="ECO:0000256" key="10">
    <source>
        <dbReference type="ARBA" id="ARBA00023180"/>
    </source>
</evidence>
<evidence type="ECO:0000256" key="6">
    <source>
        <dbReference type="ARBA" id="ARBA00022837"/>
    </source>
</evidence>
<evidence type="ECO:0000259" key="14">
    <source>
        <dbReference type="PROSITE" id="PS50268"/>
    </source>
</evidence>
<feature type="domain" description="Cadherin" evidence="14">
    <location>
        <begin position="2130"/>
        <end position="2234"/>
    </location>
</feature>
<dbReference type="SUPFAM" id="SSF49313">
    <property type="entry name" value="Cadherin-like"/>
    <property type="match status" value="20"/>
</dbReference>
<dbReference type="EMBL" id="JAEMGP010000005">
    <property type="protein sequence ID" value="KAG5209318.1"/>
    <property type="molecule type" value="Genomic_DNA"/>
</dbReference>
<feature type="domain" description="Cadherin" evidence="14">
    <location>
        <begin position="2235"/>
        <end position="2338"/>
    </location>
</feature>
<evidence type="ECO:0000256" key="12">
    <source>
        <dbReference type="SAM" id="MobiDB-lite"/>
    </source>
</evidence>
<accession>A0A836D3D2</accession>
<reference evidence="15 16" key="1">
    <citation type="submission" date="2020-12" db="EMBL/GenBank/DDBJ databases">
        <title>De novo assembly of Tibetan sheep genome.</title>
        <authorList>
            <person name="Li X."/>
        </authorList>
    </citation>
    <scope>NUCLEOTIDE SEQUENCE [LARGE SCALE GENOMIC DNA]</scope>
    <source>
        <tissue evidence="15">Heart</tissue>
    </source>
</reference>
<feature type="domain" description="Cadherin" evidence="14">
    <location>
        <begin position="2021"/>
        <end position="2129"/>
    </location>
</feature>
<evidence type="ECO:0000256" key="5">
    <source>
        <dbReference type="ARBA" id="ARBA00022737"/>
    </source>
</evidence>
<sequence>MVFKDTGETPVEPEVAIHRIRITLTSRKVKSLEKLLMEKPFEIFRAKLWVRDINDHSPVFLDREIPLKILESTTPGAAFLLQSAQDSDIGTNNVRNYTISPNAYFHISVHNGAEGIIYPELVLDRPLDREEVPELSLILTALDGGSPVRSGTTLVRILVWDTNDNAPEFVQPLYKVQLCEDSPVGSLVVTVSARDLDTGSNGEIVYAFFYATERILKTFQINPTSGSVYLRAELNYEVMQIYTLTIQAKDGGGLSGKCTVVVQVTDINDNPPELLMSSLTSPIQENSLETVVAVFRIRDRDSGNNAKMVCSIQDDLPFVLKPSVENYYTLVTDSPLDREERAEYNITITVTDMGTPRLKTEHNITVLVSDVNDNAPAFTQTSYTLWVRENNSPALHIGSVSATDTDAGANAQVTYSLLPSSDSPVPLASLVSINPDNGHLFALTSLDYEALRAFEFRVGATDRGSPALSSQALVRVLVADANDNAPFVLYPLQNASAPCTELVPRAAEPGYLVTKVVAVDGDAGQNAWLSYQLLKATEPGLFGVWAHNGEVRTARLLSERDAPKQRLVVLVKDNGEPPLSASVTLHVLLVDGFSQPYLPPPEAEAAAAAPADPLTVYLVVALASVSSLFLFSVLVFVAVRLCRRGGAGSAGRCPVPEGHFPGHLVDVSGTGTLSQSYQYENAQDMDVGQNNIENYIISPNSYFRVLTRKRSDGRKYPELVLDKVLDREEEAELRLTLTAQDGGSPPRSGTAHVYIEVVDINDNAPEFEQPFYRVKIPEDSPKGFLVVKVSATDVDIGVNGEISYSLSQASEDVSKTFEINAMTGEIRLKKQLDFETTQSYEVSIEASDPGSLSGKCTVLVQVVDVNDNAPEVTMSAFTGQIPENSPETVVAVFSVSDLDSEENGKVSCSIQYDLPFLLKSSMENFYTLVTERPLDRETRAEYNITITVTDLGAPRLKTEHNITVLVSDVNDNAPAFTQTSYTLWVRENNSPALHIGSVSATDTDAGANAQVTYSLLPSSDSPVPLASLVSINPDNGHLFALTSLDYEALRAFEFRVGATDRGSPALSSQALVRVLVADANDNAPFVLYPLQNASAPCTELVPRAAEPGYLVTKVVAVDGDAGQNAWLSYQLLKATEPGLFGVWAHNGEVRTARLLSERDAPKQRLVVLVKDNGEPPLSASVTLHVLLVDGFSQPYLPPPEAEAAAAAPADPLTVYLVVALASVSSLFLFSVLVFVAVRLCRRGGAGSAGRCPVPEGHFPGHLVDVSGTGTLSQSYQYEVCLTGVVEETEKGSFVANLAKDLELGLAEMATRAVRIIYQGNKEHLQLKVQTGDLLLNEKLDREELCGPTEPCILHFQVLMEKPLEIFQAELRVKDINDHSPVFNEREIILKIPENSPTGTAFPLSNALDLDVGSNNIQNYTISPNFHFRVITHNRSDGRKYPELVLDKELDREEEPEISLTLTALDGGSPPRYGTAQVRIEVVDINDNAPQFQQLLYKVHIPENSPVGSLVVTVSASDVDSGLYGKISYTFFQPSEDISKTLEVNPETGEIRLRKQIDFETVLSYEVDVKATDGGGLSGKCTLLLQVVDVNDNPPEVTVSALTSPIPENSPEIAVAVFSVSDPDSGDNGKTTSSIQDDLPFLLKPSVKNFYTLVTERTLDREERAEYNITITVTDMGTPRLKTEHNITVLVSDVNDNAPAFTQTSYTLWVRENNSPALHIGSVSATDTDAGANAQVTYSLLPPSDSPVPLASLVSINPDNGHLFALTSLDYEALRAFEFRVGATDRGSPALSSQALVRVLVADANDNAPFVLYPLQNASAPCTELVPRAAEPGYLVTKVVAVDGDAGQNAWLSYQLLKATEPGLFGVWAHNGEVRTARLLSERDAPKQRLVVLVKDNGEPPLSASVTLHVLLVDGFSQPYLPPPEAEATAAAPADPLTVYLVVALASVSSLFLFSVLVFVAVRLCRRGGAGSAGRCLVPEGHFPGHLVDVSGTGTLSQSYQYEIYRIELRVRDINDHSPVFRDKETVLKILENTAEGTSFQLERAQDSDGGLNGIQNYTINLNSFFHIKISGSDEGIIYPELVLDRALDREKQQEFSLTLTALDGGLPPRSGATNIHIVILDVNDNAPQFSQAIYETQAPENSPVGSFIAQVSAGDADSGINADISYSFFDASEDILTTFHINPFSGEIILRLLLDYELVKSYKINIQAIDGGGLSSKCSVWVEVLDTNDNAPELIISSLSNHVVENSPETALAVFRIKDRDSGENGKTVCFIPDHLPFLLKPSVENFYILMTEEALDRERQAEYNITITVTDMGTPRLKTEHNITVLVSDVNDNAPAFTQTSYTLWVRENNSPALHIGSVSATDTDAGANAQVTYSLLPPPDPLLPLASLVSINPDNGHLFALTSLDYEALRAFEFRVGATDRGSPALSSQALVRVLVADANDNAPFVLYPLQNASAPCTELVPRAAEPGYLVTKVVAVDGDAGQNAWLSYQLLKATEPGLFGVWAHNGEVRTARLLSERDAPKQRLVVLVKDNGEPPLSASVTLHVLLVDGFSQPYLPPPEAEAAAAAPADPLTVYLVVALASVSSLFLFSVLVFVAVRLCRRGGAGSAGRCPVPEGHFPGHLLDVSGTGTLSQSYQYEVCLMGGPGTNEFKFLKPILPTVQAQDPGRNSDENPTFRNSVGFNIQ</sequence>
<feature type="domain" description="Cadherin" evidence="14">
    <location>
        <begin position="379"/>
        <end position="488"/>
    </location>
</feature>
<protein>
    <recommendedName>
        <fullName evidence="14">Cadherin domain-containing protein</fullName>
    </recommendedName>
</protein>
<evidence type="ECO:0000256" key="9">
    <source>
        <dbReference type="ARBA" id="ARBA00023136"/>
    </source>
</evidence>
<dbReference type="GO" id="GO:0007156">
    <property type="term" value="P:homophilic cell adhesion via plasma membrane adhesion molecules"/>
    <property type="evidence" value="ECO:0007669"/>
    <property type="project" value="InterPro"/>
</dbReference>
<feature type="domain" description="Cadherin" evidence="14">
    <location>
        <begin position="1101"/>
        <end position="1201"/>
    </location>
</feature>
<dbReference type="Pfam" id="PF08266">
    <property type="entry name" value="Cadherin_2"/>
    <property type="match status" value="1"/>
</dbReference>
<dbReference type="Gene3D" id="2.60.40.60">
    <property type="entry name" value="Cadherins"/>
    <property type="match status" value="21"/>
</dbReference>
<dbReference type="InterPro" id="IPR013164">
    <property type="entry name" value="Cadherin_N"/>
</dbReference>
<dbReference type="SMART" id="SM00112">
    <property type="entry name" value="CA"/>
    <property type="match status" value="20"/>
</dbReference>
<feature type="domain" description="Cadherin" evidence="14">
    <location>
        <begin position="2339"/>
        <end position="2448"/>
    </location>
</feature>
<dbReference type="FunFam" id="2.60.40.60:FF:000001">
    <property type="entry name" value="Protocadherin alpha 2"/>
    <property type="match status" value="4"/>
</dbReference>
<dbReference type="FunFam" id="2.60.40.60:FF:000309">
    <property type="entry name" value="Protocadherin beta-8"/>
    <property type="match status" value="4"/>
</dbReference>
<dbReference type="GO" id="GO:0005509">
    <property type="term" value="F:calcium ion binding"/>
    <property type="evidence" value="ECO:0007669"/>
    <property type="project" value="UniProtKB-UniRule"/>
</dbReference>
<evidence type="ECO:0000256" key="1">
    <source>
        <dbReference type="ARBA" id="ARBA00004251"/>
    </source>
</evidence>
<feature type="transmembrane region" description="Helical" evidence="13">
    <location>
        <begin position="1214"/>
        <end position="1237"/>
    </location>
</feature>
<feature type="transmembrane region" description="Helical" evidence="13">
    <location>
        <begin position="2576"/>
        <end position="2599"/>
    </location>
</feature>
<feature type="domain" description="Cadherin" evidence="14">
    <location>
        <begin position="1701"/>
        <end position="1810"/>
    </location>
</feature>